<sequence>MSAVEARPVQVHAVVSGRADGPAVVLANSLGSTHRMWDAQLAALEERFRVVRYDTRGHGESPVPEGPYTIDDLADDVIALLDRLDIERAHLVGLSLGGMTTMRVAARNPERVNRIALLCTGAQLPPREAWLDRAATVRANGTGAVAESVVQRWFTPEYLSTYGSSRKFHENMVAATSAEGYASCCEVIAEMDLRDDLSSIAAPTLAIAGADDPATPPVKLEEIADNVQQGRLLVVPDSAHLANAQQPDIINPALIEHLEQQ</sequence>
<evidence type="ECO:0000313" key="2">
    <source>
        <dbReference type="EMBL" id="MDS1112938.1"/>
    </source>
</evidence>
<keyword evidence="2" id="KW-0378">Hydrolase</keyword>
<dbReference type="PANTHER" id="PTHR43433">
    <property type="entry name" value="HYDROLASE, ALPHA/BETA FOLD FAMILY PROTEIN"/>
    <property type="match status" value="1"/>
</dbReference>
<name>A0ABU2GN97_9ACTN</name>
<dbReference type="GO" id="GO:0047570">
    <property type="term" value="F:3-oxoadipate enol-lactonase activity"/>
    <property type="evidence" value="ECO:0007669"/>
    <property type="project" value="UniProtKB-EC"/>
</dbReference>
<proteinExistence type="predicted"/>
<evidence type="ECO:0000313" key="3">
    <source>
        <dbReference type="Proteomes" id="UP001265083"/>
    </source>
</evidence>
<organism evidence="2 3">
    <name type="scientific">Gordonia westfalica</name>
    <dbReference type="NCBI Taxonomy" id="158898"/>
    <lineage>
        <taxon>Bacteria</taxon>
        <taxon>Bacillati</taxon>
        <taxon>Actinomycetota</taxon>
        <taxon>Actinomycetes</taxon>
        <taxon>Mycobacteriales</taxon>
        <taxon>Gordoniaceae</taxon>
        <taxon>Gordonia</taxon>
    </lineage>
</organism>
<dbReference type="Gene3D" id="3.40.50.1820">
    <property type="entry name" value="alpha/beta hydrolase"/>
    <property type="match status" value="1"/>
</dbReference>
<dbReference type="InterPro" id="IPR000073">
    <property type="entry name" value="AB_hydrolase_1"/>
</dbReference>
<accession>A0ABU2GN97</accession>
<gene>
    <name evidence="2" type="primary">pcaD</name>
    <name evidence="2" type="ORF">RD149_04080</name>
</gene>
<protein>
    <submittedName>
        <fullName evidence="2">3-oxoadipate enol-lactonase</fullName>
        <ecNumber evidence="2">3.1.1.24</ecNumber>
    </submittedName>
</protein>
<dbReference type="PANTHER" id="PTHR43433:SF1">
    <property type="entry name" value="BLL5160 PROTEIN"/>
    <property type="match status" value="1"/>
</dbReference>
<dbReference type="RefSeq" id="WP_310949458.1">
    <property type="nucleotide sequence ID" value="NZ_JAVLUS010000003.1"/>
</dbReference>
<reference evidence="2 3" key="1">
    <citation type="submission" date="2023-08" db="EMBL/GenBank/DDBJ databases">
        <title>Bioegradation of LLDPE and BLDPE plastic by marine bacteria from coast plastic debris.</title>
        <authorList>
            <person name="Rong Z."/>
        </authorList>
    </citation>
    <scope>NUCLEOTIDE SEQUENCE [LARGE SCALE GENOMIC DNA]</scope>
    <source>
        <strain evidence="2 3">Z-2</strain>
    </source>
</reference>
<dbReference type="InterPro" id="IPR029058">
    <property type="entry name" value="AB_hydrolase_fold"/>
</dbReference>
<dbReference type="EMBL" id="JAVLUS010000003">
    <property type="protein sequence ID" value="MDS1112938.1"/>
    <property type="molecule type" value="Genomic_DNA"/>
</dbReference>
<dbReference type="EC" id="3.1.1.24" evidence="2"/>
<comment type="caution">
    <text evidence="2">The sequence shown here is derived from an EMBL/GenBank/DDBJ whole genome shotgun (WGS) entry which is preliminary data.</text>
</comment>
<dbReference type="InterPro" id="IPR050471">
    <property type="entry name" value="AB_hydrolase"/>
</dbReference>
<feature type="domain" description="AB hydrolase-1" evidence="1">
    <location>
        <begin position="22"/>
        <end position="243"/>
    </location>
</feature>
<dbReference type="Proteomes" id="UP001265083">
    <property type="component" value="Unassembled WGS sequence"/>
</dbReference>
<evidence type="ECO:0000259" key="1">
    <source>
        <dbReference type="Pfam" id="PF00561"/>
    </source>
</evidence>
<keyword evidence="3" id="KW-1185">Reference proteome</keyword>
<dbReference type="Pfam" id="PF00561">
    <property type="entry name" value="Abhydrolase_1"/>
    <property type="match status" value="1"/>
</dbReference>
<dbReference type="PRINTS" id="PR00111">
    <property type="entry name" value="ABHYDROLASE"/>
</dbReference>
<dbReference type="NCBIfam" id="TIGR02427">
    <property type="entry name" value="protocat_pcaD"/>
    <property type="match status" value="1"/>
</dbReference>
<dbReference type="SUPFAM" id="SSF53474">
    <property type="entry name" value="alpha/beta-Hydrolases"/>
    <property type="match status" value="1"/>
</dbReference>
<dbReference type="InterPro" id="IPR026968">
    <property type="entry name" value="PcaD/CatD"/>
</dbReference>